<organism evidence="2 3">
    <name type="scientific">Phytophthora oleae</name>
    <dbReference type="NCBI Taxonomy" id="2107226"/>
    <lineage>
        <taxon>Eukaryota</taxon>
        <taxon>Sar</taxon>
        <taxon>Stramenopiles</taxon>
        <taxon>Oomycota</taxon>
        <taxon>Peronosporomycetes</taxon>
        <taxon>Peronosporales</taxon>
        <taxon>Peronosporaceae</taxon>
        <taxon>Phytophthora</taxon>
    </lineage>
</organism>
<keyword evidence="3" id="KW-1185">Reference proteome</keyword>
<reference evidence="2 3" key="1">
    <citation type="submission" date="2024-09" db="EMBL/GenBank/DDBJ databases">
        <title>Genome sequencing and assembly of Phytophthora oleae, isolate VK10A, causative agent of rot of olive drupes.</title>
        <authorList>
            <person name="Conti Taguali S."/>
            <person name="Riolo M."/>
            <person name="La Spada F."/>
            <person name="Cacciola S.O."/>
            <person name="Dionisio G."/>
        </authorList>
    </citation>
    <scope>NUCLEOTIDE SEQUENCE [LARGE SCALE GENOMIC DNA]</scope>
    <source>
        <strain evidence="2 3">VK10A</strain>
    </source>
</reference>
<evidence type="ECO:0000313" key="2">
    <source>
        <dbReference type="EMBL" id="KAL3669145.1"/>
    </source>
</evidence>
<gene>
    <name evidence="2" type="ORF">V7S43_005529</name>
</gene>
<keyword evidence="1" id="KW-0472">Membrane</keyword>
<sequence>MYLKTDTPMKRFTFNKSEEFCFFDHNELSSAMLEKTGPYHIPRAVNFESVDSFYCARRPKFMVKRKLLLFQMTVSSTYPVLGEGIVALLKAVEWLDRAVKDPAARVALIFVFPGDSEKVIDHEQLTPAADGESVTVIPGIGDEMATALGEVEVHTLGDFRSKLPELKRGRKGLLKQCVENFETYEKTEAMLKQIPQYVWKV</sequence>
<dbReference type="EMBL" id="JBIMZQ010000009">
    <property type="protein sequence ID" value="KAL3669145.1"/>
    <property type="molecule type" value="Genomic_DNA"/>
</dbReference>
<comment type="caution">
    <text evidence="2">The sequence shown here is derived from an EMBL/GenBank/DDBJ whole genome shotgun (WGS) entry which is preliminary data.</text>
</comment>
<keyword evidence="1" id="KW-0812">Transmembrane</keyword>
<protein>
    <submittedName>
        <fullName evidence="2">Uncharacterized protein</fullName>
    </submittedName>
</protein>
<evidence type="ECO:0000256" key="1">
    <source>
        <dbReference type="SAM" id="Phobius"/>
    </source>
</evidence>
<accession>A0ABD3FTT1</accession>
<feature type="transmembrane region" description="Helical" evidence="1">
    <location>
        <begin position="67"/>
        <end position="89"/>
    </location>
</feature>
<evidence type="ECO:0000313" key="3">
    <source>
        <dbReference type="Proteomes" id="UP001632037"/>
    </source>
</evidence>
<proteinExistence type="predicted"/>
<keyword evidence="1" id="KW-1133">Transmembrane helix</keyword>
<dbReference type="Proteomes" id="UP001632037">
    <property type="component" value="Unassembled WGS sequence"/>
</dbReference>
<name>A0ABD3FTT1_9STRA</name>
<dbReference type="AlphaFoldDB" id="A0ABD3FTT1"/>